<proteinExistence type="predicted"/>
<protein>
    <submittedName>
        <fullName evidence="2">Uncharacterized protein</fullName>
    </submittedName>
</protein>
<organism evidence="2 3">
    <name type="scientific">Bradyrhizobium retamae</name>
    <dbReference type="NCBI Taxonomy" id="1300035"/>
    <lineage>
        <taxon>Bacteria</taxon>
        <taxon>Pseudomonadati</taxon>
        <taxon>Pseudomonadota</taxon>
        <taxon>Alphaproteobacteria</taxon>
        <taxon>Hyphomicrobiales</taxon>
        <taxon>Nitrobacteraceae</taxon>
        <taxon>Bradyrhizobium</taxon>
    </lineage>
</organism>
<feature type="signal peptide" evidence="1">
    <location>
        <begin position="1"/>
        <end position="29"/>
    </location>
</feature>
<gene>
    <name evidence="2" type="ORF">CQ13_07375</name>
</gene>
<sequence length="124" mass="13850">MQWRLAMSSISRRLFLSLAAGLVPASAIAHHGWGGYDTSKSFTVTGKILKSTFENPHCGIEMEVDSKHWHFVLAPPLRMQARGATRELIAPGKTCTVFGYPHTSKPDEARIEYIVLDGKRIELR</sequence>
<evidence type="ECO:0000256" key="1">
    <source>
        <dbReference type="SAM" id="SignalP"/>
    </source>
</evidence>
<evidence type="ECO:0000313" key="2">
    <source>
        <dbReference type="EMBL" id="KRR21850.1"/>
    </source>
</evidence>
<reference evidence="2 3" key="1">
    <citation type="submission" date="2014-03" db="EMBL/GenBank/DDBJ databases">
        <title>Bradyrhizobium valentinum sp. nov., isolated from effective nodules of Lupinus mariae-josephae, a lupine endemic of basic-lime soils in Eastern Spain.</title>
        <authorList>
            <person name="Duran D."/>
            <person name="Rey L."/>
            <person name="Navarro A."/>
            <person name="Busquets A."/>
            <person name="Imperial J."/>
            <person name="Ruiz-Argueso T."/>
        </authorList>
    </citation>
    <scope>NUCLEOTIDE SEQUENCE [LARGE SCALE GENOMIC DNA]</scope>
    <source>
        <strain evidence="2 3">Ro19</strain>
    </source>
</reference>
<accession>A0A0R3MPU3</accession>
<comment type="caution">
    <text evidence="2">The sequence shown here is derived from an EMBL/GenBank/DDBJ whole genome shotgun (WGS) entry which is preliminary data.</text>
</comment>
<keyword evidence="1" id="KW-0732">Signal</keyword>
<evidence type="ECO:0000313" key="3">
    <source>
        <dbReference type="Proteomes" id="UP000052023"/>
    </source>
</evidence>
<dbReference type="Proteomes" id="UP000052023">
    <property type="component" value="Unassembled WGS sequence"/>
</dbReference>
<dbReference type="InterPro" id="IPR046150">
    <property type="entry name" value="DUF6152"/>
</dbReference>
<dbReference type="AlphaFoldDB" id="A0A0R3MPU3"/>
<name>A0A0R3MPU3_9BRAD</name>
<dbReference type="EMBL" id="LLYA01000170">
    <property type="protein sequence ID" value="KRR21850.1"/>
    <property type="molecule type" value="Genomic_DNA"/>
</dbReference>
<dbReference type="Pfam" id="PF19649">
    <property type="entry name" value="DUF6152"/>
    <property type="match status" value="1"/>
</dbReference>
<keyword evidence="3" id="KW-1185">Reference proteome</keyword>
<feature type="chain" id="PRO_5006444422" evidence="1">
    <location>
        <begin position="30"/>
        <end position="124"/>
    </location>
</feature>